<keyword evidence="14" id="KW-1185">Reference proteome</keyword>
<dbReference type="GO" id="GO:0050515">
    <property type="term" value="F:4-(cytidine 5'-diphospho)-2-C-methyl-D-erythritol kinase activity"/>
    <property type="evidence" value="ECO:0007669"/>
    <property type="project" value="UniProtKB-UniRule"/>
</dbReference>
<dbReference type="Gene3D" id="3.30.230.10">
    <property type="match status" value="1"/>
</dbReference>
<feature type="domain" description="GHMP kinase C-terminal" evidence="12">
    <location>
        <begin position="224"/>
        <end position="291"/>
    </location>
</feature>
<dbReference type="GO" id="GO:0016114">
    <property type="term" value="P:terpenoid biosynthetic process"/>
    <property type="evidence" value="ECO:0007669"/>
    <property type="project" value="UniProtKB-UniRule"/>
</dbReference>
<feature type="binding site" evidence="10">
    <location>
        <begin position="116"/>
        <end position="126"/>
    </location>
    <ligand>
        <name>ATP</name>
        <dbReference type="ChEBI" id="CHEBI:30616"/>
    </ligand>
</feature>
<dbReference type="SUPFAM" id="SSF54211">
    <property type="entry name" value="Ribosomal protein S5 domain 2-like"/>
    <property type="match status" value="1"/>
</dbReference>
<evidence type="ECO:0000256" key="8">
    <source>
        <dbReference type="ARBA" id="ARBA00023229"/>
    </source>
</evidence>
<keyword evidence="4 10" id="KW-0808">Transferase</keyword>
<dbReference type="Proteomes" id="UP000324738">
    <property type="component" value="Unassembled WGS sequence"/>
</dbReference>
<dbReference type="EC" id="2.7.1.148" evidence="2 10"/>
<keyword evidence="6 10" id="KW-0418">Kinase</keyword>
<dbReference type="Pfam" id="PF00288">
    <property type="entry name" value="GHMP_kinases_N"/>
    <property type="match status" value="1"/>
</dbReference>
<dbReference type="RefSeq" id="WP_149298167.1">
    <property type="nucleotide sequence ID" value="NZ_VTWH01000001.1"/>
</dbReference>
<evidence type="ECO:0000313" key="13">
    <source>
        <dbReference type="EMBL" id="KAA0972446.1"/>
    </source>
</evidence>
<evidence type="ECO:0000256" key="2">
    <source>
        <dbReference type="ARBA" id="ARBA00012052"/>
    </source>
</evidence>
<comment type="function">
    <text evidence="10">Catalyzes the phosphorylation of the position 2 hydroxy group of 4-diphosphocytidyl-2C-methyl-D-erythritol.</text>
</comment>
<feature type="active site" evidence="10">
    <location>
        <position position="157"/>
    </location>
</feature>
<evidence type="ECO:0000256" key="10">
    <source>
        <dbReference type="HAMAP-Rule" id="MF_00061"/>
    </source>
</evidence>
<evidence type="ECO:0000259" key="12">
    <source>
        <dbReference type="Pfam" id="PF08544"/>
    </source>
</evidence>
<comment type="catalytic activity">
    <reaction evidence="10">
        <text>4-CDP-2-C-methyl-D-erythritol + ATP = 4-CDP-2-C-methyl-D-erythritol 2-phosphate + ADP + H(+)</text>
        <dbReference type="Rhea" id="RHEA:18437"/>
        <dbReference type="ChEBI" id="CHEBI:15378"/>
        <dbReference type="ChEBI" id="CHEBI:30616"/>
        <dbReference type="ChEBI" id="CHEBI:57823"/>
        <dbReference type="ChEBI" id="CHEBI:57919"/>
        <dbReference type="ChEBI" id="CHEBI:456216"/>
        <dbReference type="EC" id="2.7.1.148"/>
    </reaction>
</comment>
<keyword evidence="8 10" id="KW-0414">Isoprene biosynthesis</keyword>
<name>A0A5B0E1C1_9HYPH</name>
<evidence type="ECO:0000256" key="9">
    <source>
        <dbReference type="ARBA" id="ARBA00032554"/>
    </source>
</evidence>
<dbReference type="InterPro" id="IPR014721">
    <property type="entry name" value="Ribsml_uS5_D2-typ_fold_subgr"/>
</dbReference>
<keyword evidence="7 10" id="KW-0067">ATP-binding</keyword>
<protein>
    <recommendedName>
        <fullName evidence="3 10">4-diphosphocytidyl-2-C-methyl-D-erythritol kinase</fullName>
        <shortName evidence="10">CMK</shortName>
        <ecNumber evidence="2 10">2.7.1.148</ecNumber>
    </recommendedName>
    <alternativeName>
        <fullName evidence="9 10">4-(cytidine-5'-diphospho)-2-C-methyl-D-erythritol kinase</fullName>
    </alternativeName>
</protein>
<dbReference type="Gene3D" id="3.30.70.890">
    <property type="entry name" value="GHMP kinase, C-terminal domain"/>
    <property type="match status" value="1"/>
</dbReference>
<feature type="domain" description="GHMP kinase N-terminal" evidence="11">
    <location>
        <begin position="85"/>
        <end position="163"/>
    </location>
</feature>
<dbReference type="PANTHER" id="PTHR43527:SF2">
    <property type="entry name" value="4-DIPHOSPHOCYTIDYL-2-C-METHYL-D-ERYTHRITOL KINASE, CHLOROPLASTIC"/>
    <property type="match status" value="1"/>
</dbReference>
<dbReference type="PIRSF" id="PIRSF010376">
    <property type="entry name" value="IspE"/>
    <property type="match status" value="1"/>
</dbReference>
<dbReference type="HAMAP" id="MF_00061">
    <property type="entry name" value="IspE"/>
    <property type="match status" value="1"/>
</dbReference>
<sequence>MTQALTEAPVPGIDLKPGIERSATACAKLNLSLHVVGRRADGYHLLESLVVFVETGDELTISSAPADTLDISGPFAGSLQGGPNILHQALTLLRTAASQCASLVPPLAIHLRKNLPVASGIGGGSADAAALLRMLLPGLPKPAQIHVATACVQLGADVPMCLLQQPAIARGVGENLQPLPNMPRLPIVMVNPGIAVSTPVIFGRLEQRNNAPMQPVPDIGFATASELLAFLAASRNDLQLPASQLAPEILTALAALDFAGARLSRMSGSGATVFGIFETGQAADHAARTLAHSHPAWWVKATTTL</sequence>
<dbReference type="SUPFAM" id="SSF55060">
    <property type="entry name" value="GHMP Kinase, C-terminal domain"/>
    <property type="match status" value="1"/>
</dbReference>
<evidence type="ECO:0000256" key="4">
    <source>
        <dbReference type="ARBA" id="ARBA00022679"/>
    </source>
</evidence>
<proteinExistence type="inferred from homology"/>
<evidence type="ECO:0000256" key="7">
    <source>
        <dbReference type="ARBA" id="ARBA00022840"/>
    </source>
</evidence>
<reference evidence="13 14" key="1">
    <citation type="submission" date="2019-08" db="EMBL/GenBank/DDBJ databases">
        <title>Aureimonas fodiniaquatilis sp. nov., isolated from a coal mine wastewater.</title>
        <authorList>
            <person name="Kim W."/>
        </authorList>
    </citation>
    <scope>NUCLEOTIDE SEQUENCE [LARGE SCALE GENOMIC DNA]</scope>
    <source>
        <strain evidence="13 14">CAU 1482</strain>
    </source>
</reference>
<dbReference type="InterPro" id="IPR013750">
    <property type="entry name" value="GHMP_kinase_C_dom"/>
</dbReference>
<accession>A0A5B0E1C1</accession>
<dbReference type="GO" id="GO:0005524">
    <property type="term" value="F:ATP binding"/>
    <property type="evidence" value="ECO:0007669"/>
    <property type="project" value="UniProtKB-UniRule"/>
</dbReference>
<gene>
    <name evidence="10" type="primary">ispE</name>
    <name evidence="13" type="ORF">FPY71_04975</name>
</gene>
<dbReference type="InterPro" id="IPR004424">
    <property type="entry name" value="IspE"/>
</dbReference>
<keyword evidence="5 10" id="KW-0547">Nucleotide-binding</keyword>
<dbReference type="UniPathway" id="UPA00056">
    <property type="reaction ID" value="UER00094"/>
</dbReference>
<evidence type="ECO:0000256" key="3">
    <source>
        <dbReference type="ARBA" id="ARBA00017473"/>
    </source>
</evidence>
<dbReference type="InterPro" id="IPR020568">
    <property type="entry name" value="Ribosomal_Su5_D2-typ_SF"/>
</dbReference>
<feature type="active site" evidence="10">
    <location>
        <position position="28"/>
    </location>
</feature>
<comment type="pathway">
    <text evidence="10">Isoprenoid biosynthesis; isopentenyl diphosphate biosynthesis via DXP pathway; isopentenyl diphosphate from 1-deoxy-D-xylulose 5-phosphate: step 3/6.</text>
</comment>
<dbReference type="GO" id="GO:0019288">
    <property type="term" value="P:isopentenyl diphosphate biosynthetic process, methylerythritol 4-phosphate pathway"/>
    <property type="evidence" value="ECO:0007669"/>
    <property type="project" value="UniProtKB-UniRule"/>
</dbReference>
<evidence type="ECO:0000259" key="11">
    <source>
        <dbReference type="Pfam" id="PF00288"/>
    </source>
</evidence>
<comment type="similarity">
    <text evidence="1 10">Belongs to the GHMP kinase family. IspE subfamily.</text>
</comment>
<dbReference type="InterPro" id="IPR036554">
    <property type="entry name" value="GHMP_kinase_C_sf"/>
</dbReference>
<dbReference type="PANTHER" id="PTHR43527">
    <property type="entry name" value="4-DIPHOSPHOCYTIDYL-2-C-METHYL-D-ERYTHRITOL KINASE, CHLOROPLASTIC"/>
    <property type="match status" value="1"/>
</dbReference>
<comment type="caution">
    <text evidence="13">The sequence shown here is derived from an EMBL/GenBank/DDBJ whole genome shotgun (WGS) entry which is preliminary data.</text>
</comment>
<dbReference type="Pfam" id="PF08544">
    <property type="entry name" value="GHMP_kinases_C"/>
    <property type="match status" value="1"/>
</dbReference>
<evidence type="ECO:0000256" key="5">
    <source>
        <dbReference type="ARBA" id="ARBA00022741"/>
    </source>
</evidence>
<evidence type="ECO:0000313" key="14">
    <source>
        <dbReference type="Proteomes" id="UP000324738"/>
    </source>
</evidence>
<dbReference type="NCBIfam" id="TIGR00154">
    <property type="entry name" value="ispE"/>
    <property type="match status" value="1"/>
</dbReference>
<dbReference type="OrthoDB" id="9809438at2"/>
<dbReference type="EMBL" id="VTWH01000001">
    <property type="protein sequence ID" value="KAA0972446.1"/>
    <property type="molecule type" value="Genomic_DNA"/>
</dbReference>
<dbReference type="InterPro" id="IPR006204">
    <property type="entry name" value="GHMP_kinase_N_dom"/>
</dbReference>
<dbReference type="AlphaFoldDB" id="A0A5B0E1C1"/>
<organism evidence="13 14">
    <name type="scientific">Aureimonas fodinaquatilis</name>
    <dbReference type="NCBI Taxonomy" id="2565783"/>
    <lineage>
        <taxon>Bacteria</taxon>
        <taxon>Pseudomonadati</taxon>
        <taxon>Pseudomonadota</taxon>
        <taxon>Alphaproteobacteria</taxon>
        <taxon>Hyphomicrobiales</taxon>
        <taxon>Aurantimonadaceae</taxon>
        <taxon>Aureimonas</taxon>
    </lineage>
</organism>
<dbReference type="NCBIfam" id="NF011202">
    <property type="entry name" value="PRK14608.1"/>
    <property type="match status" value="1"/>
</dbReference>
<evidence type="ECO:0000256" key="1">
    <source>
        <dbReference type="ARBA" id="ARBA00009684"/>
    </source>
</evidence>
<evidence type="ECO:0000256" key="6">
    <source>
        <dbReference type="ARBA" id="ARBA00022777"/>
    </source>
</evidence>